<dbReference type="PRINTS" id="PR00417">
    <property type="entry name" value="PRTPISMRASEI"/>
</dbReference>
<dbReference type="PROSITE" id="PS52039">
    <property type="entry name" value="TOPO_IA_2"/>
    <property type="match status" value="1"/>
</dbReference>
<dbReference type="PROSITE" id="PS00396">
    <property type="entry name" value="TOPO_IA_1"/>
    <property type="match status" value="1"/>
</dbReference>
<dbReference type="CDD" id="cd00186">
    <property type="entry name" value="TOP1Ac"/>
    <property type="match status" value="1"/>
</dbReference>
<feature type="domain" description="Toprim" evidence="14">
    <location>
        <begin position="1"/>
        <end position="134"/>
    </location>
</feature>
<dbReference type="AlphaFoldDB" id="A0A172YFE3"/>
<dbReference type="GO" id="GO:0003677">
    <property type="term" value="F:DNA binding"/>
    <property type="evidence" value="ECO:0007669"/>
    <property type="project" value="UniProtKB-KW"/>
</dbReference>
<dbReference type="Gene3D" id="1.10.460.10">
    <property type="entry name" value="Topoisomerase I, domain 2"/>
    <property type="match status" value="1"/>
</dbReference>
<dbReference type="Gene3D" id="1.10.290.10">
    <property type="entry name" value="Topoisomerase I, domain 4"/>
    <property type="match status" value="1"/>
</dbReference>
<keyword evidence="6" id="KW-0799">Topoisomerase</keyword>
<dbReference type="STRING" id="376489.A5892_11390"/>
<dbReference type="InterPro" id="IPR013826">
    <property type="entry name" value="Topo_IA_cen_sub3"/>
</dbReference>
<evidence type="ECO:0000256" key="3">
    <source>
        <dbReference type="ARBA" id="ARBA00012891"/>
    </source>
</evidence>
<dbReference type="GO" id="GO:0046872">
    <property type="term" value="F:metal ion binding"/>
    <property type="evidence" value="ECO:0007669"/>
    <property type="project" value="UniProtKB-KW"/>
</dbReference>
<comment type="similarity">
    <text evidence="2">Belongs to the type IA topoisomerase family.</text>
</comment>
<keyword evidence="5" id="KW-0460">Magnesium</keyword>
<evidence type="ECO:0000256" key="10">
    <source>
        <dbReference type="ARBA" id="ARBA00031985"/>
    </source>
</evidence>
<dbReference type="InterPro" id="IPR003602">
    <property type="entry name" value="Topo_IA_DNA-bd_dom"/>
</dbReference>
<reference evidence="16 17" key="1">
    <citation type="submission" date="2016-04" db="EMBL/GenBank/DDBJ databases">
        <title>Complete Genome Sequence of Halotalea alkalilenta IHB B 13600.</title>
        <authorList>
            <person name="Swarnkar M.K."/>
            <person name="Sharma A."/>
            <person name="Kaushal K."/>
            <person name="Soni R."/>
            <person name="Rana S."/>
            <person name="Singh A.K."/>
            <person name="Gulati A."/>
        </authorList>
    </citation>
    <scope>NUCLEOTIDE SEQUENCE [LARGE SCALE GENOMIC DNA]</scope>
    <source>
        <strain evidence="16 17">IHB B 13600</strain>
    </source>
</reference>
<dbReference type="InterPro" id="IPR003601">
    <property type="entry name" value="Topo_IA_2"/>
</dbReference>
<evidence type="ECO:0000313" key="16">
    <source>
        <dbReference type="EMBL" id="ANF57990.1"/>
    </source>
</evidence>
<evidence type="ECO:0000259" key="15">
    <source>
        <dbReference type="PROSITE" id="PS52039"/>
    </source>
</evidence>
<evidence type="ECO:0000256" key="4">
    <source>
        <dbReference type="ARBA" id="ARBA00022723"/>
    </source>
</evidence>
<dbReference type="PANTHER" id="PTHR11390:SF21">
    <property type="entry name" value="DNA TOPOISOMERASE 3-ALPHA"/>
    <property type="match status" value="1"/>
</dbReference>
<dbReference type="GO" id="GO:0003917">
    <property type="term" value="F:DNA topoisomerase type I (single strand cut, ATP-independent) activity"/>
    <property type="evidence" value="ECO:0007669"/>
    <property type="project" value="UniProtKB-EC"/>
</dbReference>
<dbReference type="EC" id="5.6.2.1" evidence="3"/>
<dbReference type="SUPFAM" id="SSF56712">
    <property type="entry name" value="Prokaryotic type I DNA topoisomerase"/>
    <property type="match status" value="1"/>
</dbReference>
<protein>
    <recommendedName>
        <fullName evidence="3">DNA topoisomerase</fullName>
        <ecNumber evidence="3">5.6.2.1</ecNumber>
    </recommendedName>
    <alternativeName>
        <fullName evidence="12">Omega-protein</fullName>
    </alternativeName>
    <alternativeName>
        <fullName evidence="11">Relaxing enzyme</fullName>
    </alternativeName>
    <alternativeName>
        <fullName evidence="9">Swivelase</fullName>
    </alternativeName>
    <alternativeName>
        <fullName evidence="10">Untwisting enzyme</fullName>
    </alternativeName>
</protein>
<accession>A0A172YFE3</accession>
<evidence type="ECO:0000256" key="2">
    <source>
        <dbReference type="ARBA" id="ARBA00009446"/>
    </source>
</evidence>
<evidence type="ECO:0000313" key="17">
    <source>
        <dbReference type="Proteomes" id="UP000077875"/>
    </source>
</evidence>
<keyword evidence="7" id="KW-0238">DNA-binding</keyword>
<dbReference type="EMBL" id="CP015243">
    <property type="protein sequence ID" value="ANF57990.1"/>
    <property type="molecule type" value="Genomic_DNA"/>
</dbReference>
<feature type="region of interest" description="Disordered" evidence="13">
    <location>
        <begin position="622"/>
        <end position="660"/>
    </location>
</feature>
<dbReference type="RefSeq" id="WP_064122904.1">
    <property type="nucleotide sequence ID" value="NZ_CP015243.1"/>
</dbReference>
<dbReference type="SMART" id="SM00436">
    <property type="entry name" value="TOP1Bc"/>
    <property type="match status" value="1"/>
</dbReference>
<dbReference type="InterPro" id="IPR034144">
    <property type="entry name" value="TOPRIM_TopoIII"/>
</dbReference>
<evidence type="ECO:0000256" key="13">
    <source>
        <dbReference type="SAM" id="MobiDB-lite"/>
    </source>
</evidence>
<keyword evidence="17" id="KW-1185">Reference proteome</keyword>
<evidence type="ECO:0000256" key="7">
    <source>
        <dbReference type="ARBA" id="ARBA00023125"/>
    </source>
</evidence>
<dbReference type="GO" id="GO:0006265">
    <property type="term" value="P:DNA topological change"/>
    <property type="evidence" value="ECO:0007669"/>
    <property type="project" value="InterPro"/>
</dbReference>
<evidence type="ECO:0000259" key="14">
    <source>
        <dbReference type="PROSITE" id="PS50880"/>
    </source>
</evidence>
<evidence type="ECO:0000256" key="6">
    <source>
        <dbReference type="ARBA" id="ARBA00023029"/>
    </source>
</evidence>
<dbReference type="InterPro" id="IPR000380">
    <property type="entry name" value="Topo_IA"/>
</dbReference>
<dbReference type="GO" id="GO:0043597">
    <property type="term" value="C:cytoplasmic replication fork"/>
    <property type="evidence" value="ECO:0007669"/>
    <property type="project" value="TreeGrafter"/>
</dbReference>
<evidence type="ECO:0000256" key="9">
    <source>
        <dbReference type="ARBA" id="ARBA00030003"/>
    </source>
</evidence>
<evidence type="ECO:0000256" key="5">
    <source>
        <dbReference type="ARBA" id="ARBA00022842"/>
    </source>
</evidence>
<dbReference type="PANTHER" id="PTHR11390">
    <property type="entry name" value="PROKARYOTIC DNA TOPOISOMERASE"/>
    <property type="match status" value="1"/>
</dbReference>
<feature type="compositionally biased region" description="Basic residues" evidence="13">
    <location>
        <begin position="641"/>
        <end position="660"/>
    </location>
</feature>
<gene>
    <name evidence="16" type="ORF">A5892_11390</name>
</gene>
<dbReference type="Pfam" id="PF01131">
    <property type="entry name" value="Topoisom_bac"/>
    <property type="match status" value="1"/>
</dbReference>
<evidence type="ECO:0000256" key="12">
    <source>
        <dbReference type="ARBA" id="ARBA00032877"/>
    </source>
</evidence>
<dbReference type="Proteomes" id="UP000077875">
    <property type="component" value="Chromosome"/>
</dbReference>
<dbReference type="NCBIfam" id="NF005829">
    <property type="entry name" value="PRK07726.1"/>
    <property type="match status" value="1"/>
</dbReference>
<dbReference type="KEGG" id="haa:A5892_11390"/>
<sequence>MRLIIAEKPSLARAIAAACPQYRFDNREGHLAAQGLVISWCFGHLLEQAPPDAYDPRYKHWALDHLPIIPATWQLMPRPKSRAQLAVLKRLIKSASEVVHAGDPDREGQLLVQETLDYLGWRGPVKRLLINDMNESAVRKALGAMRDNAEFDALFEAAQSRSRADWLYGINLSRAWTLIGKRAGHDGVLSVGRVQTPVLGLIARRDAAIEAFVPVPFHVLWADFRTQGGVTRAWWQPLERERLQAEKRIDEEGRLLAREIAEDFAATLPGAAARLAQLERKPKRQRAPMPYSLSTLQVDAARRHKLSAQQVLDAAQALYERHQLITYPRSDCRHLPVNFLDTAAATLDAACRGDATLAQWLGGADMRLRGKAFDDGKITAHHALAPTGRAPQWSRLSPAQTSVYRLVVRNVLAQFYPDHEYLEVKALFEAPLDHARPAEPFLAQGREIKVEGWKPLFTVQAESPPLPPLRQGEAAQVTDHGIDDRMTQPPAPFNDASLLNAMTHVARYVEDPEVRRTLRETDGLGTEATRAGIIETLIKRALVVRAQGALRATRAGRALVDALPESATRPERTALWEQELSLICEGRRRSAPFMEMLITELRELLGEADVARMRAALAQSATLALPEAKQRRGGKGSAKSTGKHKRTAPRRRRASAAKPG</sequence>
<proteinExistence type="inferred from homology"/>
<dbReference type="InterPro" id="IPR023405">
    <property type="entry name" value="Topo_IA_core_domain"/>
</dbReference>
<dbReference type="InterPro" id="IPR013825">
    <property type="entry name" value="Topo_IA_cen_sub2"/>
</dbReference>
<dbReference type="SMART" id="SM00493">
    <property type="entry name" value="TOPRIM"/>
    <property type="match status" value="1"/>
</dbReference>
<organism evidence="16 17">
    <name type="scientific">Halotalea alkalilenta</name>
    <dbReference type="NCBI Taxonomy" id="376489"/>
    <lineage>
        <taxon>Bacteria</taxon>
        <taxon>Pseudomonadati</taxon>
        <taxon>Pseudomonadota</taxon>
        <taxon>Gammaproteobacteria</taxon>
        <taxon>Oceanospirillales</taxon>
        <taxon>Halomonadaceae</taxon>
        <taxon>Halotalea</taxon>
    </lineage>
</organism>
<dbReference type="InterPro" id="IPR023406">
    <property type="entry name" value="Topo_IA_AS"/>
</dbReference>
<dbReference type="CDD" id="cd03362">
    <property type="entry name" value="TOPRIM_TopoIA_TopoIII"/>
    <property type="match status" value="1"/>
</dbReference>
<comment type="catalytic activity">
    <reaction evidence="1">
        <text>ATP-independent breakage of single-stranded DNA, followed by passage and rejoining.</text>
        <dbReference type="EC" id="5.6.2.1"/>
    </reaction>
</comment>
<dbReference type="PROSITE" id="PS50880">
    <property type="entry name" value="TOPRIM"/>
    <property type="match status" value="1"/>
</dbReference>
<name>A0A172YFE3_9GAMM</name>
<dbReference type="GO" id="GO:0006310">
    <property type="term" value="P:DNA recombination"/>
    <property type="evidence" value="ECO:0007669"/>
    <property type="project" value="TreeGrafter"/>
</dbReference>
<evidence type="ECO:0000256" key="11">
    <source>
        <dbReference type="ARBA" id="ARBA00032235"/>
    </source>
</evidence>
<dbReference type="SMART" id="SM00437">
    <property type="entry name" value="TOP1Ac"/>
    <property type="match status" value="1"/>
</dbReference>
<dbReference type="NCBIfam" id="TIGR01056">
    <property type="entry name" value="topB"/>
    <property type="match status" value="1"/>
</dbReference>
<dbReference type="InterPro" id="IPR005738">
    <property type="entry name" value="TopoIII"/>
</dbReference>
<evidence type="ECO:0000256" key="8">
    <source>
        <dbReference type="ARBA" id="ARBA00023235"/>
    </source>
</evidence>
<feature type="domain" description="Topo IA-type catalytic" evidence="15">
    <location>
        <begin position="151"/>
        <end position="605"/>
    </location>
</feature>
<evidence type="ECO:0000256" key="1">
    <source>
        <dbReference type="ARBA" id="ARBA00000213"/>
    </source>
</evidence>
<dbReference type="InterPro" id="IPR013497">
    <property type="entry name" value="Topo_IA_cen"/>
</dbReference>
<dbReference type="Pfam" id="PF01751">
    <property type="entry name" value="Toprim"/>
    <property type="match status" value="1"/>
</dbReference>
<dbReference type="InterPro" id="IPR006171">
    <property type="entry name" value="TOPRIM_dom"/>
</dbReference>
<dbReference type="InterPro" id="IPR013824">
    <property type="entry name" value="Topo_IA_cen_sub1"/>
</dbReference>
<keyword evidence="8 16" id="KW-0413">Isomerase</keyword>
<dbReference type="Gene3D" id="2.70.20.10">
    <property type="entry name" value="Topoisomerase I, domain 3"/>
    <property type="match status" value="1"/>
</dbReference>
<dbReference type="GO" id="GO:0006281">
    <property type="term" value="P:DNA repair"/>
    <property type="evidence" value="ECO:0007669"/>
    <property type="project" value="TreeGrafter"/>
</dbReference>
<dbReference type="Gene3D" id="3.40.50.140">
    <property type="match status" value="1"/>
</dbReference>
<keyword evidence="4" id="KW-0479">Metal-binding</keyword>